<sequence length="95" mass="9969">MDNSTLDSVDNMGAPVRSGGFLGAAQPLQNGALSAGARLLAISLGKQFDVPSSVDSRNNVYRVQLGHFSSHSLAAALQQRLTNEAQQQSFITVAP</sequence>
<gene>
    <name evidence="3" type="ORF">ACZ87_01302</name>
    <name evidence="2" type="ORF">BBW68_01780</name>
</gene>
<dbReference type="EMBL" id="LJAM02000087">
    <property type="protein sequence ID" value="RAP71876.1"/>
    <property type="molecule type" value="Genomic_DNA"/>
</dbReference>
<evidence type="ECO:0000313" key="3">
    <source>
        <dbReference type="EMBL" id="RAP71876.1"/>
    </source>
</evidence>
<dbReference type="Proteomes" id="UP000243534">
    <property type="component" value="Unassembled WGS sequence"/>
</dbReference>
<dbReference type="PROSITE" id="PS51724">
    <property type="entry name" value="SPOR"/>
    <property type="match status" value="1"/>
</dbReference>
<keyword evidence="5" id="KW-1185">Reference proteome</keyword>
<dbReference type="Gene3D" id="3.30.70.1070">
    <property type="entry name" value="Sporulation related repeat"/>
    <property type="match status" value="1"/>
</dbReference>
<accession>A0A1E7YZG6</accession>
<feature type="domain" description="SPOR" evidence="1">
    <location>
        <begin position="13"/>
        <end position="94"/>
    </location>
</feature>
<dbReference type="Proteomes" id="UP000244334">
    <property type="component" value="Unassembled WGS sequence"/>
</dbReference>
<dbReference type="EMBL" id="MAYS01000323">
    <property type="protein sequence ID" value="OFC61909.1"/>
    <property type="molecule type" value="Genomic_DNA"/>
</dbReference>
<reference evidence="2 4" key="1">
    <citation type="submission" date="2016-07" db="EMBL/GenBank/DDBJ databases">
        <authorList>
            <person name="Yuval B."/>
        </authorList>
    </citation>
    <scope>NUCLEOTIDE SEQUENCE [LARGE SCALE GENOMIC DNA]</scope>
    <source>
        <strain evidence="2 4">IL</strain>
    </source>
</reference>
<evidence type="ECO:0000259" key="1">
    <source>
        <dbReference type="PROSITE" id="PS51724"/>
    </source>
</evidence>
<comment type="caution">
    <text evidence="2">The sequence shown here is derived from an EMBL/GenBank/DDBJ whole genome shotgun (WGS) entry which is preliminary data.</text>
</comment>
<evidence type="ECO:0000313" key="5">
    <source>
        <dbReference type="Proteomes" id="UP000244334"/>
    </source>
</evidence>
<dbReference type="AlphaFoldDB" id="A0A1E7YZG6"/>
<dbReference type="InterPro" id="IPR036680">
    <property type="entry name" value="SPOR-like_sf"/>
</dbReference>
<organism evidence="2 4">
    <name type="scientific">Candidatus Erwinia dacicola</name>
    <dbReference type="NCBI Taxonomy" id="252393"/>
    <lineage>
        <taxon>Bacteria</taxon>
        <taxon>Pseudomonadati</taxon>
        <taxon>Pseudomonadota</taxon>
        <taxon>Gammaproteobacteria</taxon>
        <taxon>Enterobacterales</taxon>
        <taxon>Erwiniaceae</taxon>
        <taxon>Erwinia</taxon>
    </lineage>
</organism>
<dbReference type="Pfam" id="PF05036">
    <property type="entry name" value="SPOR"/>
    <property type="match status" value="1"/>
</dbReference>
<name>A0A1E7YZG6_9GAMM</name>
<reference evidence="3 5" key="2">
    <citation type="submission" date="2018-04" db="EMBL/GenBank/DDBJ databases">
        <title>Genomes of the Obligate Erwinia dacicola and Facultative Enterobacter sp. OLF Endosymbionts of the Olive Fruit fly, Bactrocera oleae.</title>
        <authorList>
            <person name="Estes A.M."/>
            <person name="Hearn D.J."/>
            <person name="Agarwal S."/>
            <person name="Pierson E.A."/>
            <person name="Dunning-Hotopp J.C."/>
        </authorList>
    </citation>
    <scope>NUCLEOTIDE SEQUENCE [LARGE SCALE GENOMIC DNA]</scope>
    <source>
        <strain evidence="3 5">Oroville</strain>
    </source>
</reference>
<dbReference type="InterPro" id="IPR007730">
    <property type="entry name" value="SPOR-like_dom"/>
</dbReference>
<dbReference type="GO" id="GO:0042834">
    <property type="term" value="F:peptidoglycan binding"/>
    <property type="evidence" value="ECO:0007669"/>
    <property type="project" value="InterPro"/>
</dbReference>
<proteinExistence type="predicted"/>
<protein>
    <submittedName>
        <fullName evidence="3">Sporulation related domain protein</fullName>
    </submittedName>
</protein>
<evidence type="ECO:0000313" key="4">
    <source>
        <dbReference type="Proteomes" id="UP000243534"/>
    </source>
</evidence>
<dbReference type="SUPFAM" id="SSF110997">
    <property type="entry name" value="Sporulation related repeat"/>
    <property type="match status" value="1"/>
</dbReference>
<evidence type="ECO:0000313" key="2">
    <source>
        <dbReference type="EMBL" id="OFC61909.1"/>
    </source>
</evidence>